<proteinExistence type="predicted"/>
<comment type="caution">
    <text evidence="1">The sequence shown here is derived from an EMBL/GenBank/DDBJ whole genome shotgun (WGS) entry which is preliminary data.</text>
</comment>
<dbReference type="AlphaFoldDB" id="A0A815LEY0"/>
<dbReference type="Proteomes" id="UP000663828">
    <property type="component" value="Unassembled WGS sequence"/>
</dbReference>
<gene>
    <name evidence="1" type="ORF">XAT740_LOCUS34402</name>
</gene>
<dbReference type="EMBL" id="CAJNOR010003357">
    <property type="protein sequence ID" value="CAF1405775.1"/>
    <property type="molecule type" value="Genomic_DNA"/>
</dbReference>
<name>A0A815LEY0_ADIRI</name>
<accession>A0A815LEY0</accession>
<protein>
    <submittedName>
        <fullName evidence="1">Uncharacterized protein</fullName>
    </submittedName>
</protein>
<evidence type="ECO:0000313" key="1">
    <source>
        <dbReference type="EMBL" id="CAF1405775.1"/>
    </source>
</evidence>
<organism evidence="1 2">
    <name type="scientific">Adineta ricciae</name>
    <name type="common">Rotifer</name>
    <dbReference type="NCBI Taxonomy" id="249248"/>
    <lineage>
        <taxon>Eukaryota</taxon>
        <taxon>Metazoa</taxon>
        <taxon>Spiralia</taxon>
        <taxon>Gnathifera</taxon>
        <taxon>Rotifera</taxon>
        <taxon>Eurotatoria</taxon>
        <taxon>Bdelloidea</taxon>
        <taxon>Adinetida</taxon>
        <taxon>Adinetidae</taxon>
        <taxon>Adineta</taxon>
    </lineage>
</organism>
<sequence length="69" mass="7928">MGLIVESTNDCMQTWKKRADLDDGKETWIDANKKKGFLWGFHSVDIHPAQVNLSDSGHRRALEDIHHLN</sequence>
<evidence type="ECO:0000313" key="2">
    <source>
        <dbReference type="Proteomes" id="UP000663828"/>
    </source>
</evidence>
<keyword evidence="2" id="KW-1185">Reference proteome</keyword>
<reference evidence="1" key="1">
    <citation type="submission" date="2021-02" db="EMBL/GenBank/DDBJ databases">
        <authorList>
            <person name="Nowell W R."/>
        </authorList>
    </citation>
    <scope>NUCLEOTIDE SEQUENCE</scope>
</reference>